<keyword evidence="2" id="KW-1185">Reference proteome</keyword>
<evidence type="ECO:0000313" key="1">
    <source>
        <dbReference type="EMBL" id="GAA4463665.1"/>
    </source>
</evidence>
<reference evidence="2" key="1">
    <citation type="journal article" date="2019" name="Int. J. Syst. Evol. Microbiol.">
        <title>The Global Catalogue of Microorganisms (GCM) 10K type strain sequencing project: providing services to taxonomists for standard genome sequencing and annotation.</title>
        <authorList>
            <consortium name="The Broad Institute Genomics Platform"/>
            <consortium name="The Broad Institute Genome Sequencing Center for Infectious Disease"/>
            <person name="Wu L."/>
            <person name="Ma J."/>
        </authorList>
    </citation>
    <scope>NUCLEOTIDE SEQUENCE [LARGE SCALE GENOMIC DNA]</scope>
    <source>
        <strain evidence="2">JCM 17759</strain>
    </source>
</reference>
<dbReference type="Proteomes" id="UP001500840">
    <property type="component" value="Unassembled WGS sequence"/>
</dbReference>
<comment type="caution">
    <text evidence="1">The sequence shown here is derived from an EMBL/GenBank/DDBJ whole genome shotgun (WGS) entry which is preliminary data.</text>
</comment>
<gene>
    <name evidence="1" type="ORF">GCM10023156_49010</name>
</gene>
<name>A0ABP8NCQ6_9BACT</name>
<sequence length="233" mass="24923">MVMPNGFGSRDAVHSFPKNSLDAEFLMRFSRLTLIISLLPIIIGCSNGEDSGVSMTTATAGQIVISGGHETDPVDHGRPVALIGNALGVTPEVFRDAFSGVSPAENGSPSPSRAQANKQILMDKLGPLGVTNERLDEVSNFYRYRPQSGELWKHKPAVATATIKDGKITGFKISDGGYGYSTPPTVQIAGHLTVKVKAELEYTSDLQTNGRVKTLTIIKSFSDDVVNRISSAM</sequence>
<protein>
    <recommendedName>
        <fullName evidence="3">Lipoprotein</fullName>
    </recommendedName>
</protein>
<evidence type="ECO:0000313" key="2">
    <source>
        <dbReference type="Proteomes" id="UP001500840"/>
    </source>
</evidence>
<organism evidence="1 2">
    <name type="scientific">Novipirellula rosea</name>
    <dbReference type="NCBI Taxonomy" id="1031540"/>
    <lineage>
        <taxon>Bacteria</taxon>
        <taxon>Pseudomonadati</taxon>
        <taxon>Planctomycetota</taxon>
        <taxon>Planctomycetia</taxon>
        <taxon>Pirellulales</taxon>
        <taxon>Pirellulaceae</taxon>
        <taxon>Novipirellula</taxon>
    </lineage>
</organism>
<evidence type="ECO:0008006" key="3">
    <source>
        <dbReference type="Google" id="ProtNLM"/>
    </source>
</evidence>
<proteinExistence type="predicted"/>
<dbReference type="EMBL" id="BAABGA010000066">
    <property type="protein sequence ID" value="GAA4463665.1"/>
    <property type="molecule type" value="Genomic_DNA"/>
</dbReference>
<accession>A0ABP8NCQ6</accession>